<dbReference type="AlphaFoldDB" id="A0A2S9YRX7"/>
<dbReference type="OrthoDB" id="5479759at2"/>
<dbReference type="EMBL" id="PVNL01000048">
    <property type="protein sequence ID" value="PRQ07854.1"/>
    <property type="molecule type" value="Genomic_DNA"/>
</dbReference>
<dbReference type="Proteomes" id="UP000238823">
    <property type="component" value="Unassembled WGS sequence"/>
</dbReference>
<comment type="caution">
    <text evidence="2">The sequence shown here is derived from an EMBL/GenBank/DDBJ whole genome shotgun (WGS) entry which is preliminary data.</text>
</comment>
<accession>A0A2S9YRX7</accession>
<evidence type="ECO:0000313" key="3">
    <source>
        <dbReference type="Proteomes" id="UP000238823"/>
    </source>
</evidence>
<reference evidence="2 3" key="1">
    <citation type="submission" date="2018-03" db="EMBL/GenBank/DDBJ databases">
        <title>Draft Genome Sequences of the Obligatory Marine Myxobacteria Enhygromyxa salina SWB007.</title>
        <authorList>
            <person name="Poehlein A."/>
            <person name="Moghaddam J.A."/>
            <person name="Harms H."/>
            <person name="Alanjari M."/>
            <person name="Koenig G.M."/>
            <person name="Daniel R."/>
            <person name="Schaeberle T.F."/>
        </authorList>
    </citation>
    <scope>NUCLEOTIDE SEQUENCE [LARGE SCALE GENOMIC DNA]</scope>
    <source>
        <strain evidence="2 3">SWB007</strain>
    </source>
</reference>
<feature type="compositionally biased region" description="Acidic residues" evidence="1">
    <location>
        <begin position="37"/>
        <end position="47"/>
    </location>
</feature>
<evidence type="ECO:0000256" key="1">
    <source>
        <dbReference type="SAM" id="MobiDB-lite"/>
    </source>
</evidence>
<proteinExistence type="predicted"/>
<feature type="region of interest" description="Disordered" evidence="1">
    <location>
        <begin position="26"/>
        <end position="47"/>
    </location>
</feature>
<gene>
    <name evidence="2" type="ORF">ENSA7_24190</name>
</gene>
<dbReference type="RefSeq" id="WP_146157613.1">
    <property type="nucleotide sequence ID" value="NZ_PVNL01000048.1"/>
</dbReference>
<name>A0A2S9YRX7_9BACT</name>
<sequence length="345" mass="35583">MSRLTGRVYGYVLGAVLVGGCGGTPSETSGAENGIGTEEDTGVGVDTDESTTGAKLDLQGDMDVPTAAQSGCEKIDFLFVIDSSGSMADNQANLIASFPGLVAAMMDNVAADDWHVMVVDSDGQWGGTDCANACMTLNSCPGAPEFDCQTPPPTLCDITLGGGVIAPMGEAASNQDCALAGDSRYVQAGEPDLLSAFSCVAKVGVDGSDTERPMGALVRAVSPELVDPGECNDGFVRDDAILVVTIITDEPDEHSLGEPGEWYDAVVAAKGGQPEAVVVLGLLPDGDLGMPLCGVESVPSPRMSEFLQLFENSSRASICEPDYSPFFLESVSVISEACENFVPIG</sequence>
<evidence type="ECO:0008006" key="4">
    <source>
        <dbReference type="Google" id="ProtNLM"/>
    </source>
</evidence>
<dbReference type="PROSITE" id="PS51257">
    <property type="entry name" value="PROKAR_LIPOPROTEIN"/>
    <property type="match status" value="1"/>
</dbReference>
<protein>
    <recommendedName>
        <fullName evidence="4">VWFA domain-containing protein</fullName>
    </recommendedName>
</protein>
<evidence type="ECO:0000313" key="2">
    <source>
        <dbReference type="EMBL" id="PRQ07854.1"/>
    </source>
</evidence>
<organism evidence="2 3">
    <name type="scientific">Enhygromyxa salina</name>
    <dbReference type="NCBI Taxonomy" id="215803"/>
    <lineage>
        <taxon>Bacteria</taxon>
        <taxon>Pseudomonadati</taxon>
        <taxon>Myxococcota</taxon>
        <taxon>Polyangia</taxon>
        <taxon>Nannocystales</taxon>
        <taxon>Nannocystaceae</taxon>
        <taxon>Enhygromyxa</taxon>
    </lineage>
</organism>